<protein>
    <submittedName>
        <fullName evidence="6">Uncharacterized protein</fullName>
    </submittedName>
</protein>
<keyword evidence="2" id="KW-0812">Transmembrane</keyword>
<feature type="domain" description="T26-6p second immunoglobulin-like" evidence="5">
    <location>
        <begin position="423"/>
        <end position="557"/>
    </location>
</feature>
<dbReference type="InterPro" id="IPR054316">
    <property type="entry name" value="T26-6p_Ig-like_dom_2"/>
</dbReference>
<keyword evidence="2" id="KW-1133">Transmembrane helix</keyword>
<dbReference type="STRING" id="55802.TBCH5v1_2314"/>
<feature type="coiled-coil region" evidence="1">
    <location>
        <begin position="10"/>
        <end position="37"/>
    </location>
</feature>
<dbReference type="Pfam" id="PF20984">
    <property type="entry name" value="PT26-6P_helical"/>
    <property type="match status" value="1"/>
</dbReference>
<dbReference type="InterPro" id="IPR043114">
    <property type="entry name" value="T26-6p_C_sf"/>
</dbReference>
<proteinExistence type="predicted"/>
<evidence type="ECO:0000313" key="7">
    <source>
        <dbReference type="Proteomes" id="UP000066042"/>
    </source>
</evidence>
<accession>A0A0S1XEL8</accession>
<keyword evidence="1" id="KW-0175">Coiled coil</keyword>
<keyword evidence="2" id="KW-0472">Membrane</keyword>
<reference evidence="6 7" key="1">
    <citation type="journal article" date="2016" name="Genome Announc.">
        <title>Complete genome sequence of the hyperthermophilic and piezophilic archaeon Thermococcus barophilus Ch5, capable of growth at the expense of hydrogenogenesis from carbon monoxide and formate.</title>
        <authorList>
            <person name="Oger P."/>
            <person name="Sokolova T.G."/>
            <person name="Kozhevnikova D.A."/>
            <person name="Taranov E.A."/>
            <person name="Vannier P."/>
            <person name="Lee H.S."/>
            <person name="Kwon K.K."/>
            <person name="Kang S.G."/>
            <person name="Lee J.H."/>
            <person name="Bonch-Osmolovskaya E.A."/>
            <person name="Lebedinsky A.V."/>
        </authorList>
    </citation>
    <scope>NUCLEOTIDE SEQUENCE [LARGE SCALE GENOMIC DNA]</scope>
    <source>
        <strain evidence="7">Ch5</strain>
    </source>
</reference>
<dbReference type="InterPro" id="IPR048730">
    <property type="entry name" value="T26-6p_C"/>
</dbReference>
<feature type="transmembrane region" description="Helical" evidence="2">
    <location>
        <begin position="723"/>
        <end position="741"/>
    </location>
</feature>
<organism evidence="6 7">
    <name type="scientific">Thermococcus barophilus</name>
    <dbReference type="NCBI Taxonomy" id="55802"/>
    <lineage>
        <taxon>Archaea</taxon>
        <taxon>Methanobacteriati</taxon>
        <taxon>Methanobacteriota</taxon>
        <taxon>Thermococci</taxon>
        <taxon>Thermococcales</taxon>
        <taxon>Thermococcaceae</taxon>
        <taxon>Thermococcus</taxon>
    </lineage>
</organism>
<dbReference type="Gene3D" id="2.60.40.2050">
    <property type="match status" value="1"/>
</dbReference>
<dbReference type="Pfam" id="PF22092">
    <property type="entry name" value="T26-6p_Ig-like_dom"/>
    <property type="match status" value="1"/>
</dbReference>
<dbReference type="PATRIC" id="fig|55802.8.peg.2294"/>
<dbReference type="RefSeq" id="WP_056934637.1">
    <property type="nucleotide sequence ID" value="NZ_CP013050.1"/>
</dbReference>
<evidence type="ECO:0000259" key="4">
    <source>
        <dbReference type="Pfam" id="PF22092"/>
    </source>
</evidence>
<evidence type="ECO:0000313" key="6">
    <source>
        <dbReference type="EMBL" id="ALM76209.1"/>
    </source>
</evidence>
<dbReference type="Proteomes" id="UP000066042">
    <property type="component" value="Chromosome"/>
</dbReference>
<dbReference type="Pfam" id="PF22265">
    <property type="entry name" value="T26-6p_Ig-like_dom_2"/>
    <property type="match status" value="1"/>
</dbReference>
<dbReference type="AlphaFoldDB" id="A0A0S1XEL8"/>
<gene>
    <name evidence="6" type="ORF">TBCH5v1_2314</name>
</gene>
<feature type="transmembrane region" description="Helical" evidence="2">
    <location>
        <begin position="748"/>
        <end position="771"/>
    </location>
</feature>
<evidence type="ECO:0000259" key="5">
    <source>
        <dbReference type="Pfam" id="PF22265"/>
    </source>
</evidence>
<feature type="domain" description="T26-6p C-terminal" evidence="3">
    <location>
        <begin position="575"/>
        <end position="706"/>
    </location>
</feature>
<dbReference type="Gene3D" id="1.20.120.870">
    <property type="entry name" value="pT26-6p, five-helical bundle domain"/>
    <property type="match status" value="1"/>
</dbReference>
<dbReference type="EMBL" id="CP013050">
    <property type="protein sequence ID" value="ALM76209.1"/>
    <property type="molecule type" value="Genomic_DNA"/>
</dbReference>
<dbReference type="GeneID" id="26137531"/>
<evidence type="ECO:0000256" key="2">
    <source>
        <dbReference type="SAM" id="Phobius"/>
    </source>
</evidence>
<name>A0A0S1XEL8_THEBA</name>
<evidence type="ECO:0000259" key="3">
    <source>
        <dbReference type="Pfam" id="PF20984"/>
    </source>
</evidence>
<dbReference type="InterPro" id="IPR054315">
    <property type="entry name" value="T26-6p_Ig-like_dom_1"/>
</dbReference>
<evidence type="ECO:0000256" key="1">
    <source>
        <dbReference type="SAM" id="Coils"/>
    </source>
</evidence>
<feature type="domain" description="T26-6p immunoglobulin-like" evidence="4">
    <location>
        <begin position="237"/>
        <end position="364"/>
    </location>
</feature>
<sequence>MLFSHIFSFFKKGKEENEEEKKEKKQMRERKKTLASTAIMLMLLISIYAEPVSAWSLKDAVSPITSFVSEKLKSAYNWLKEGRHLGTAAGASCFAIAMAGAAKGAAAGSVAPGLGNIAGAVLLGGAAGVACYLGGATIENWLKDKACGIPGIGKYLCETDEQEKATGSFFLQPRNLTYNEYASRVTLLEVFNTTFVNITVLRQAQEKDFLELKARLATDFIPYDLEESQGNVGEFSNVKIVGPDRIFGFSAIPIKFELQPRGNQDVPDPICLTSVKLYAYSQDGRMLWTRTWTWDKDQKCGEETTVWSFETILKGPDPYERDIDKVINGLADGDTIQRIYLGTPADEPYEIVAEVSGYRKIYYKDSSGQWVLDQEVPLHAVWRTSSAYRHLAAGRIILGGFDKGTLPVDMKDDPKASMFVPYMMRGSGAASNIIARAWVNPLHMPDSTSTYKIYVGANGQFFSLINDFPVKILDESRIVVYRITTNGNWELAAALPLSGVANLGDILTNPTTFEGSVFYKSADNVASYRVFVAIKAAVERDDGVQIPIWLLLEPAVTLTPKPTRIVRLDPNYWGVANLTADGEWSVYDAQAARAMVDAIIDGLKKKVQDAEYYIEKGSQTGNSKVVEYAKKAKEHYEEAINYAEKIKSADNVNDVIRYLEIVRDEEMAGDYYLEAARQASYGNYEQAETLAKTGEDVAKAAEQYKPQTFPGIPGVGPFQLGDLLWWLIAIAIAFPILSAFVGKDIARIVLLVFIAFAILDSNLIGGLISLLKAIPDKLKFW</sequence>